<feature type="domain" description="ABC transmembrane type-1" evidence="9">
    <location>
        <begin position="131"/>
        <end position="336"/>
    </location>
</feature>
<sequence length="348" mass="35985">MAATPPPVPLPAGDGALPDPASPKRAPSGRMGAGRARGAFVLRHLLRFALSLAALLVASFAMIHLIPGDPVRASLGPSAPAEVIAARRALLGLDQPIPAQLAAYVRDVLSGEFGTSLLSGEPVGEIIAARLPNTLALALLATVVALLVAVPLGMWAGVRTENGRNRGTEAAFTSATGAAVAVPEFLYAIALVTVFAIGLGWFPPAGRGGPESYVLPVLALAVAPAAMIARISRVETLRELGTDYVRLARAKRLPAARLYLRHVLPNTLTATLTLGGLLLTGLIAGSVLVEYVFAWPGLGLRIVESITQKDYPVAQGVILVYGAIVLAVNLLVDVLLGVLDPTSALKES</sequence>
<evidence type="ECO:0000256" key="4">
    <source>
        <dbReference type="ARBA" id="ARBA00022692"/>
    </source>
</evidence>
<name>A0A7W9INA3_9ACTN</name>
<comment type="similarity">
    <text evidence="7">Belongs to the binding-protein-dependent transport system permease family.</text>
</comment>
<dbReference type="PANTHER" id="PTHR43163:SF6">
    <property type="entry name" value="DIPEPTIDE TRANSPORT SYSTEM PERMEASE PROTEIN DPPB-RELATED"/>
    <property type="match status" value="1"/>
</dbReference>
<evidence type="ECO:0000256" key="1">
    <source>
        <dbReference type="ARBA" id="ARBA00004651"/>
    </source>
</evidence>
<comment type="caution">
    <text evidence="10">The sequence shown here is derived from an EMBL/GenBank/DDBJ whole genome shotgun (WGS) entry which is preliminary data.</text>
</comment>
<dbReference type="RefSeq" id="WP_311734246.1">
    <property type="nucleotide sequence ID" value="NZ_JACHMP010000001.1"/>
</dbReference>
<comment type="subcellular location">
    <subcellularLocation>
        <location evidence="1 7">Cell membrane</location>
        <topology evidence="1 7">Multi-pass membrane protein</topology>
    </subcellularLocation>
</comment>
<evidence type="ECO:0000256" key="5">
    <source>
        <dbReference type="ARBA" id="ARBA00022989"/>
    </source>
</evidence>
<keyword evidence="3" id="KW-1003">Cell membrane</keyword>
<feature type="transmembrane region" description="Helical" evidence="7">
    <location>
        <begin position="170"/>
        <end position="201"/>
    </location>
</feature>
<dbReference type="PANTHER" id="PTHR43163">
    <property type="entry name" value="DIPEPTIDE TRANSPORT SYSTEM PERMEASE PROTEIN DPPB-RELATED"/>
    <property type="match status" value="1"/>
</dbReference>
<feature type="transmembrane region" description="Helical" evidence="7">
    <location>
        <begin position="45"/>
        <end position="66"/>
    </location>
</feature>
<accession>A0A7W9INA3</accession>
<dbReference type="GO" id="GO:0005886">
    <property type="term" value="C:plasma membrane"/>
    <property type="evidence" value="ECO:0007669"/>
    <property type="project" value="UniProtKB-SubCell"/>
</dbReference>
<dbReference type="SUPFAM" id="SSF161098">
    <property type="entry name" value="MetI-like"/>
    <property type="match status" value="1"/>
</dbReference>
<dbReference type="Pfam" id="PF19300">
    <property type="entry name" value="BPD_transp_1_N"/>
    <property type="match status" value="1"/>
</dbReference>
<keyword evidence="6 7" id="KW-0472">Membrane</keyword>
<keyword evidence="11" id="KW-1185">Reference proteome</keyword>
<keyword evidence="4 7" id="KW-0812">Transmembrane</keyword>
<keyword evidence="2 7" id="KW-0813">Transport</keyword>
<keyword evidence="5 7" id="KW-1133">Transmembrane helix</keyword>
<dbReference type="InterPro" id="IPR045621">
    <property type="entry name" value="BPD_transp_1_N"/>
</dbReference>
<protein>
    <submittedName>
        <fullName evidence="10">Peptide/nickel transport system permease protein</fullName>
    </submittedName>
</protein>
<dbReference type="GO" id="GO:0055085">
    <property type="term" value="P:transmembrane transport"/>
    <property type="evidence" value="ECO:0007669"/>
    <property type="project" value="InterPro"/>
</dbReference>
<dbReference type="Proteomes" id="UP000540685">
    <property type="component" value="Unassembled WGS sequence"/>
</dbReference>
<dbReference type="InterPro" id="IPR035906">
    <property type="entry name" value="MetI-like_sf"/>
</dbReference>
<dbReference type="AlphaFoldDB" id="A0A7W9INA3"/>
<evidence type="ECO:0000313" key="11">
    <source>
        <dbReference type="Proteomes" id="UP000540685"/>
    </source>
</evidence>
<feature type="compositionally biased region" description="Pro residues" evidence="8">
    <location>
        <begin position="1"/>
        <end position="10"/>
    </location>
</feature>
<evidence type="ECO:0000256" key="7">
    <source>
        <dbReference type="RuleBase" id="RU363032"/>
    </source>
</evidence>
<feature type="transmembrane region" description="Helical" evidence="7">
    <location>
        <begin position="267"/>
        <end position="293"/>
    </location>
</feature>
<dbReference type="Gene3D" id="1.10.3720.10">
    <property type="entry name" value="MetI-like"/>
    <property type="match status" value="1"/>
</dbReference>
<evidence type="ECO:0000256" key="3">
    <source>
        <dbReference type="ARBA" id="ARBA00022475"/>
    </source>
</evidence>
<dbReference type="InterPro" id="IPR000515">
    <property type="entry name" value="MetI-like"/>
</dbReference>
<evidence type="ECO:0000256" key="8">
    <source>
        <dbReference type="SAM" id="MobiDB-lite"/>
    </source>
</evidence>
<feature type="transmembrane region" description="Helical" evidence="7">
    <location>
        <begin position="313"/>
        <end position="339"/>
    </location>
</feature>
<organism evidence="10 11">
    <name type="scientific">Streptosporangium becharense</name>
    <dbReference type="NCBI Taxonomy" id="1816182"/>
    <lineage>
        <taxon>Bacteria</taxon>
        <taxon>Bacillati</taxon>
        <taxon>Actinomycetota</taxon>
        <taxon>Actinomycetes</taxon>
        <taxon>Streptosporangiales</taxon>
        <taxon>Streptosporangiaceae</taxon>
        <taxon>Streptosporangium</taxon>
    </lineage>
</organism>
<evidence type="ECO:0000256" key="6">
    <source>
        <dbReference type="ARBA" id="ARBA00023136"/>
    </source>
</evidence>
<dbReference type="PROSITE" id="PS50928">
    <property type="entry name" value="ABC_TM1"/>
    <property type="match status" value="1"/>
</dbReference>
<proteinExistence type="inferred from homology"/>
<evidence type="ECO:0000259" key="9">
    <source>
        <dbReference type="PROSITE" id="PS50928"/>
    </source>
</evidence>
<dbReference type="Pfam" id="PF00528">
    <property type="entry name" value="BPD_transp_1"/>
    <property type="match status" value="1"/>
</dbReference>
<gene>
    <name evidence="10" type="ORF">F4562_006538</name>
</gene>
<dbReference type="EMBL" id="JACHMP010000001">
    <property type="protein sequence ID" value="MBB5823476.1"/>
    <property type="molecule type" value="Genomic_DNA"/>
</dbReference>
<feature type="transmembrane region" description="Helical" evidence="7">
    <location>
        <begin position="135"/>
        <end position="158"/>
    </location>
</feature>
<feature type="region of interest" description="Disordered" evidence="8">
    <location>
        <begin position="1"/>
        <end position="31"/>
    </location>
</feature>
<reference evidence="10 11" key="1">
    <citation type="submission" date="2020-08" db="EMBL/GenBank/DDBJ databases">
        <title>Sequencing the genomes of 1000 actinobacteria strains.</title>
        <authorList>
            <person name="Klenk H.-P."/>
        </authorList>
    </citation>
    <scope>NUCLEOTIDE SEQUENCE [LARGE SCALE GENOMIC DNA]</scope>
    <source>
        <strain evidence="10 11">DSM 46887</strain>
    </source>
</reference>
<evidence type="ECO:0000256" key="2">
    <source>
        <dbReference type="ARBA" id="ARBA00022448"/>
    </source>
</evidence>
<feature type="transmembrane region" description="Helical" evidence="7">
    <location>
        <begin position="213"/>
        <end position="231"/>
    </location>
</feature>
<dbReference type="CDD" id="cd06261">
    <property type="entry name" value="TM_PBP2"/>
    <property type="match status" value="1"/>
</dbReference>
<evidence type="ECO:0000313" key="10">
    <source>
        <dbReference type="EMBL" id="MBB5823476.1"/>
    </source>
</evidence>